<organism>
    <name type="scientific">Culex quinquefasciatus</name>
    <name type="common">Southern house mosquito</name>
    <name type="synonym">Culex pungens</name>
    <dbReference type="NCBI Taxonomy" id="7176"/>
    <lineage>
        <taxon>Eukaryota</taxon>
        <taxon>Metazoa</taxon>
        <taxon>Ecdysozoa</taxon>
        <taxon>Arthropoda</taxon>
        <taxon>Hexapoda</taxon>
        <taxon>Insecta</taxon>
        <taxon>Pterygota</taxon>
        <taxon>Neoptera</taxon>
        <taxon>Endopterygota</taxon>
        <taxon>Diptera</taxon>
        <taxon>Nematocera</taxon>
        <taxon>Culicoidea</taxon>
        <taxon>Culicidae</taxon>
        <taxon>Culicinae</taxon>
        <taxon>Culicini</taxon>
        <taxon>Culex</taxon>
        <taxon>Culex</taxon>
    </lineage>
</organism>
<feature type="compositionally biased region" description="Polar residues" evidence="1">
    <location>
        <begin position="306"/>
        <end position="321"/>
    </location>
</feature>
<sequence>MEEPVTTGTVPADWLAPRWCRDLRLTWDFWERADRPPRRWLSGGSEAVQIAGFQPKRVVKTACTNGPNSNQAGQGHQQQQVPLPPQFRALMPMIRLCIGVSGGAANARTMNRDNRGIRNNSGGGGYNSMLSSFFSSGSAGGTSHHLMDQSFRQRNRQQRYQHRNHDGNRRDSSSVAAPFMEPEIVVQQSIIQDEELQQRFHHQEEDERMACSRDVEPEQDRVTARKRRVGTESAEGYVGANNSNNFTSMKRTGGWFGVAKWNPSRTEWSRSNANAKNESAVRQQLPPLQQNGHIALEVVENGRRGQGTSQIMNRPISSGTGTRDVPDNASDVGTTTPGTSPKTAHKCLRSNECPGPEQMELSRNSPSPQAHSGNVTPEGHMTEKEEEEHKKGVDARSMFHPYVVLTSPPHVGLLRCSNNLDRLTFRVQNTLIRAHAVNSIKFQASKH</sequence>
<dbReference type="InParanoid" id="B0X922"/>
<feature type="compositionally biased region" description="Polar residues" evidence="1">
    <location>
        <begin position="331"/>
        <end position="342"/>
    </location>
</feature>
<name>B0X922_CULQU</name>
<feature type="compositionally biased region" description="Basic and acidic residues" evidence="1">
    <location>
        <begin position="380"/>
        <end position="390"/>
    </location>
</feature>
<feature type="compositionally biased region" description="Polar residues" evidence="1">
    <location>
        <begin position="361"/>
        <end position="375"/>
    </location>
</feature>
<keyword evidence="4" id="KW-1185">Reference proteome</keyword>
<feature type="region of interest" description="Disordered" evidence="1">
    <location>
        <begin position="306"/>
        <end position="390"/>
    </location>
</feature>
<evidence type="ECO:0000313" key="3">
    <source>
        <dbReference type="EnsemblMetazoa" id="CPIJ016139-PA"/>
    </source>
</evidence>
<dbReference type="Proteomes" id="UP000002320">
    <property type="component" value="Unassembled WGS sequence"/>
</dbReference>
<protein>
    <submittedName>
        <fullName evidence="2 3">Uncharacterized protein</fullName>
    </submittedName>
</protein>
<feature type="compositionally biased region" description="Basic residues" evidence="1">
    <location>
        <begin position="153"/>
        <end position="162"/>
    </location>
</feature>
<dbReference type="AlphaFoldDB" id="B0X922"/>
<gene>
    <name evidence="3" type="primary">6049365</name>
    <name evidence="2" type="ORF">CpipJ_CPIJ016139</name>
</gene>
<reference evidence="3" key="2">
    <citation type="submission" date="2020-05" db="UniProtKB">
        <authorList>
            <consortium name="EnsemblMetazoa"/>
        </authorList>
    </citation>
    <scope>IDENTIFICATION</scope>
    <source>
        <strain evidence="3">JHB</strain>
    </source>
</reference>
<feature type="compositionally biased region" description="Basic and acidic residues" evidence="1">
    <location>
        <begin position="205"/>
        <end position="223"/>
    </location>
</feature>
<dbReference type="VEuPathDB" id="VectorBase:CPIJ016139"/>
<evidence type="ECO:0000256" key="1">
    <source>
        <dbReference type="SAM" id="MobiDB-lite"/>
    </source>
</evidence>
<dbReference type="HOGENOM" id="CLU_612891_0_0_1"/>
<feature type="region of interest" description="Disordered" evidence="1">
    <location>
        <begin position="205"/>
        <end position="228"/>
    </location>
</feature>
<dbReference type="KEGG" id="cqu:CpipJ_CPIJ016139"/>
<feature type="compositionally biased region" description="Basic and acidic residues" evidence="1">
    <location>
        <begin position="163"/>
        <end position="172"/>
    </location>
</feature>
<evidence type="ECO:0000313" key="4">
    <source>
        <dbReference type="Proteomes" id="UP000002320"/>
    </source>
</evidence>
<evidence type="ECO:0000313" key="2">
    <source>
        <dbReference type="EMBL" id="EDS42928.1"/>
    </source>
</evidence>
<proteinExistence type="predicted"/>
<reference evidence="2" key="1">
    <citation type="submission" date="2007-03" db="EMBL/GenBank/DDBJ databases">
        <title>Annotation of Culex pipiens quinquefasciatus.</title>
        <authorList>
            <consortium name="The Broad Institute Genome Sequencing Platform"/>
            <person name="Atkinson P.W."/>
            <person name="Hemingway J."/>
            <person name="Christensen B.M."/>
            <person name="Higgs S."/>
            <person name="Kodira C."/>
            <person name="Hannick L."/>
            <person name="Megy K."/>
            <person name="O'Leary S."/>
            <person name="Pearson M."/>
            <person name="Haas B.J."/>
            <person name="Mauceli E."/>
            <person name="Wortman J.R."/>
            <person name="Lee N.H."/>
            <person name="Guigo R."/>
            <person name="Stanke M."/>
            <person name="Alvarado L."/>
            <person name="Amedeo P."/>
            <person name="Antoine C.H."/>
            <person name="Arensburger P."/>
            <person name="Bidwell S.L."/>
            <person name="Crawford M."/>
            <person name="Camaro F."/>
            <person name="Devon K."/>
            <person name="Engels R."/>
            <person name="Hammond M."/>
            <person name="Howarth C."/>
            <person name="Koehrsen M."/>
            <person name="Lawson D."/>
            <person name="Montgomery P."/>
            <person name="Nene V."/>
            <person name="Nusbaum C."/>
            <person name="Puiu D."/>
            <person name="Romero-Severson J."/>
            <person name="Severson D.W."/>
            <person name="Shumway M."/>
            <person name="Sisk P."/>
            <person name="Stolte C."/>
            <person name="Zeng Q."/>
            <person name="Eisenstadt E."/>
            <person name="Fraser-Liggett C."/>
            <person name="Strausberg R."/>
            <person name="Galagan J."/>
            <person name="Birren B."/>
            <person name="Collins F.H."/>
        </authorList>
    </citation>
    <scope>NUCLEOTIDE SEQUENCE [LARGE SCALE GENOMIC DNA]</scope>
    <source>
        <strain evidence="2">JHB</strain>
    </source>
</reference>
<dbReference type="EnsemblMetazoa" id="CPIJ016139-RA">
    <property type="protein sequence ID" value="CPIJ016139-PA"/>
    <property type="gene ID" value="CPIJ016139"/>
</dbReference>
<dbReference type="EMBL" id="DS232515">
    <property type="protein sequence ID" value="EDS42928.1"/>
    <property type="molecule type" value="Genomic_DNA"/>
</dbReference>
<accession>B0X922</accession>
<feature type="region of interest" description="Disordered" evidence="1">
    <location>
        <begin position="150"/>
        <end position="174"/>
    </location>
</feature>